<feature type="compositionally biased region" description="Basic and acidic residues" evidence="1">
    <location>
        <begin position="969"/>
        <end position="993"/>
    </location>
</feature>
<dbReference type="InterPro" id="IPR019391">
    <property type="entry name" value="Storkhead-box_WHD"/>
</dbReference>
<feature type="domain" description="Winged helix Storkhead-box1" evidence="2">
    <location>
        <begin position="112"/>
        <end position="190"/>
    </location>
</feature>
<feature type="region of interest" description="Disordered" evidence="1">
    <location>
        <begin position="803"/>
        <end position="827"/>
    </location>
</feature>
<accession>A0A7J6CEC6</accession>
<evidence type="ECO:0000259" key="2">
    <source>
        <dbReference type="Pfam" id="PF10264"/>
    </source>
</evidence>
<feature type="compositionally biased region" description="Basic and acidic residues" evidence="1">
    <location>
        <begin position="513"/>
        <end position="531"/>
    </location>
</feature>
<feature type="region of interest" description="Disordered" evidence="1">
    <location>
        <begin position="412"/>
        <end position="454"/>
    </location>
</feature>
<organism evidence="3 4">
    <name type="scientific">Onychostoma macrolepis</name>
    <dbReference type="NCBI Taxonomy" id="369639"/>
    <lineage>
        <taxon>Eukaryota</taxon>
        <taxon>Metazoa</taxon>
        <taxon>Chordata</taxon>
        <taxon>Craniata</taxon>
        <taxon>Vertebrata</taxon>
        <taxon>Euteleostomi</taxon>
        <taxon>Actinopterygii</taxon>
        <taxon>Neopterygii</taxon>
        <taxon>Teleostei</taxon>
        <taxon>Ostariophysi</taxon>
        <taxon>Cypriniformes</taxon>
        <taxon>Cyprinidae</taxon>
        <taxon>Acrossocheilinae</taxon>
        <taxon>Onychostoma</taxon>
    </lineage>
</organism>
<dbReference type="EMBL" id="JAAMOB010000013">
    <property type="protein sequence ID" value="KAF4105580.1"/>
    <property type="molecule type" value="Genomic_DNA"/>
</dbReference>
<evidence type="ECO:0000256" key="1">
    <source>
        <dbReference type="SAM" id="MobiDB-lite"/>
    </source>
</evidence>
<dbReference type="GO" id="GO:0005737">
    <property type="term" value="C:cytoplasm"/>
    <property type="evidence" value="ECO:0007669"/>
    <property type="project" value="TreeGrafter"/>
</dbReference>
<dbReference type="PANTHER" id="PTHR22437">
    <property type="entry name" value="WINGED HELIX DOMAIN-CONTAINING PROTEIN"/>
    <property type="match status" value="1"/>
</dbReference>
<dbReference type="Proteomes" id="UP000579812">
    <property type="component" value="Unassembled WGS sequence"/>
</dbReference>
<feature type="region of interest" description="Disordered" evidence="1">
    <location>
        <begin position="275"/>
        <end position="314"/>
    </location>
</feature>
<gene>
    <name evidence="3" type="ORF">G5714_013242</name>
</gene>
<protein>
    <recommendedName>
        <fullName evidence="2">Winged helix Storkhead-box1 domain-containing protein</fullName>
    </recommendedName>
</protein>
<dbReference type="GO" id="GO:0000977">
    <property type="term" value="F:RNA polymerase II transcription regulatory region sequence-specific DNA binding"/>
    <property type="evidence" value="ECO:0007669"/>
    <property type="project" value="TreeGrafter"/>
</dbReference>
<feature type="compositionally biased region" description="Polar residues" evidence="1">
    <location>
        <begin position="283"/>
        <end position="304"/>
    </location>
</feature>
<comment type="caution">
    <text evidence="3">The sequence shown here is derived from an EMBL/GenBank/DDBJ whole genome shotgun (WGS) entry which is preliminary data.</text>
</comment>
<feature type="region of interest" description="Disordered" evidence="1">
    <location>
        <begin position="966"/>
        <end position="994"/>
    </location>
</feature>
<dbReference type="Pfam" id="PF10264">
    <property type="entry name" value="WHD_Storkhead"/>
    <property type="match status" value="1"/>
</dbReference>
<feature type="compositionally biased region" description="Basic residues" evidence="1">
    <location>
        <begin position="414"/>
        <end position="439"/>
    </location>
</feature>
<reference evidence="3 4" key="1">
    <citation type="submission" date="2020-04" db="EMBL/GenBank/DDBJ databases">
        <title>Chromosome-level genome assembly of a cyprinid fish Onychostoma macrolepis by integration of Nanopore Sequencing, Bionano and Hi-C technology.</title>
        <authorList>
            <person name="Wang D."/>
        </authorList>
    </citation>
    <scope>NUCLEOTIDE SEQUENCE [LARGE SCALE GENOMIC DNA]</scope>
    <source>
        <strain evidence="3">SWU-2019</strain>
        <tissue evidence="3">Muscle</tissue>
    </source>
</reference>
<dbReference type="AlphaFoldDB" id="A0A7J6CEC6"/>
<keyword evidence="4" id="KW-1185">Reference proteome</keyword>
<feature type="region of interest" description="Disordered" evidence="1">
    <location>
        <begin position="879"/>
        <end position="923"/>
    </location>
</feature>
<dbReference type="PANTHER" id="PTHR22437:SF1">
    <property type="entry name" value="STORKHEAD-BOX PROTEIN 1"/>
    <property type="match status" value="1"/>
</dbReference>
<dbReference type="InterPro" id="IPR040126">
    <property type="entry name" value="STOX1/2"/>
</dbReference>
<dbReference type="GO" id="GO:0006357">
    <property type="term" value="P:regulation of transcription by RNA polymerase II"/>
    <property type="evidence" value="ECO:0007669"/>
    <property type="project" value="InterPro"/>
</dbReference>
<evidence type="ECO:0000313" key="4">
    <source>
        <dbReference type="Proteomes" id="UP000579812"/>
    </source>
</evidence>
<proteinExistence type="predicted"/>
<dbReference type="GO" id="GO:0005634">
    <property type="term" value="C:nucleus"/>
    <property type="evidence" value="ECO:0007669"/>
    <property type="project" value="TreeGrafter"/>
</dbReference>
<evidence type="ECO:0000313" key="3">
    <source>
        <dbReference type="EMBL" id="KAF4105580.1"/>
    </source>
</evidence>
<name>A0A7J6CEC6_9TELE</name>
<sequence>MSVQHRLVQLSAASLAVVLCRDEDSKYSASSTSGQDVFADFKSQNSRSFWNKRLVKAVLEVSFQGWLENYVLLVQGNANNLEVLREAWMRRALRSPKGYTIKAVGDLSPVQMSPISQSQFIPLSEILCSVISDMNAANVVVNQEALINHMMKAHPGMTIPTQDILYSALGTLIKERKIYHTGEGYFVVTPQTYFITNNMVKERNWWSAGDNDLPSPPPITYLVSNESCMDTSNEVPVMAHCKSCSCFTSPSIVPPSVQDHQSISISECTGKSLKWPKEHKPSIQHQSTSTADYQASEISKSTNTSRKDKEKAGRKFGLNLFRRNTGKKENKAKKEYATFSGQFPPEEWPVRDEDDLNNLPRDLEHAIIKRINPDLTVDNLVKHTVLMKKLEEKAERVMEKAVDKGISTEALLSKQRHYTSKPVGKKSAPRATRSKRRGPTSKEKQRAKSKTLQCAEDLEADDQILPHLRAEFALDEPDNQEESTILNPKCVYKKRIDNPFLALPGRDVETNISHKEQRRREAKIPTSGRRERPGHRSKSWDPHRAKAITDSVEKSHTLKDAACEQLHECAPTVDSTLDVQPVQELCGDYSLAYPESSTLRIEDKIRLRENKVRSREFRNGRVREIKCQGGDMRNVPDQKNNVDHATHCDVTEVPLSWPKPTIQRRLSLHLLNSKEESHHRPDLLSSHQQIGNITSHQLSDGQTLDRNTSQTESEVYTDDEYRIYQKTVEDEDGCSSVCLNEECVLDFEVSQTGTARCREPVCADGGWDGHFVEEHAHQKPTRTTYRSHEYRWQSSDHQILQKGANPKQEIQGLRKRPQESSLADDEHTEALESSIFDYCQTSEVESDSETIHKSADEAEAGKSNHWICHPELKDCHQRTNETSEDAGNINASLNDPTGACAGETTENQSYTADSGIDSPRTHMSVTSSNSAILKGLKHRGFLQNLEKLHSNSIHPQSSLLKLTPVLAPDDPRRRPATYVRREGEREREKKSDRVQTATRQYRRNRAKIFRPLTTPRRPAAHLAKQPLKGKEAGLILTRELTEPVTGILSSFFAGKRCS</sequence>
<feature type="region of interest" description="Disordered" evidence="1">
    <location>
        <begin position="513"/>
        <end position="544"/>
    </location>
</feature>